<evidence type="ECO:0000256" key="2">
    <source>
        <dbReference type="SAM" id="MobiDB-lite"/>
    </source>
</evidence>
<organism evidence="4 5">
    <name type="scientific">Escherichia phage JEP1</name>
    <dbReference type="NCBI Taxonomy" id="2759218"/>
    <lineage>
        <taxon>Viruses</taxon>
        <taxon>Duplodnaviria</taxon>
        <taxon>Heunggongvirae</taxon>
        <taxon>Uroviricota</taxon>
        <taxon>Caudoviricetes</taxon>
        <taxon>Vequintavirinae</taxon>
        <taxon>Vequintavirus</taxon>
        <taxon>Vequintavirus JEP1</taxon>
    </lineage>
</organism>
<name>A0A7S6HV04_9CAUD</name>
<dbReference type="InterPro" id="IPR006141">
    <property type="entry name" value="Intein_N"/>
</dbReference>
<keyword evidence="1" id="KW-0235">DNA replication</keyword>
<evidence type="ECO:0000256" key="1">
    <source>
        <dbReference type="ARBA" id="ARBA00023109"/>
    </source>
</evidence>
<proteinExistence type="predicted"/>
<evidence type="ECO:0000313" key="4">
    <source>
        <dbReference type="EMBL" id="QOC67701.1"/>
    </source>
</evidence>
<evidence type="ECO:0000313" key="5">
    <source>
        <dbReference type="Proteomes" id="UP000594702"/>
    </source>
</evidence>
<dbReference type="PROSITE" id="PS50817">
    <property type="entry name" value="INTEIN_N_TER"/>
    <property type="match status" value="1"/>
</dbReference>
<dbReference type="SMART" id="SM00306">
    <property type="entry name" value="HintN"/>
    <property type="match status" value="1"/>
</dbReference>
<dbReference type="GO" id="GO:0003676">
    <property type="term" value="F:nucleic acid binding"/>
    <property type="evidence" value="ECO:0007669"/>
    <property type="project" value="InterPro"/>
</dbReference>
<gene>
    <name evidence="4" type="ORF">JEP1_075</name>
</gene>
<reference evidence="4 5" key="1">
    <citation type="submission" date="2020-07" db="EMBL/GenBank/DDBJ databases">
        <authorList>
            <person name="Kim J."/>
            <person name="Ryu S."/>
            <person name="Jeon B."/>
        </authorList>
    </citation>
    <scope>NUCLEOTIDE SEQUENCE [LARGE SCALE GENOMIC DNA]</scope>
</reference>
<keyword evidence="5" id="KW-1185">Reference proteome</keyword>
<evidence type="ECO:0000259" key="3">
    <source>
        <dbReference type="SMART" id="SM00306"/>
    </source>
</evidence>
<dbReference type="SUPFAM" id="SSF56672">
    <property type="entry name" value="DNA/RNA polymerases"/>
    <property type="match status" value="2"/>
</dbReference>
<dbReference type="SUPFAM" id="SSF53098">
    <property type="entry name" value="Ribonuclease H-like"/>
    <property type="match status" value="1"/>
</dbReference>
<protein>
    <submittedName>
        <fullName evidence="4">DNA polymerase</fullName>
    </submittedName>
</protein>
<accession>A0A7S6HV04</accession>
<dbReference type="Gene3D" id="3.30.420.10">
    <property type="entry name" value="Ribonuclease H-like superfamily/Ribonuclease H"/>
    <property type="match status" value="1"/>
</dbReference>
<dbReference type="InterPro" id="IPR012337">
    <property type="entry name" value="RNaseH-like_sf"/>
</dbReference>
<feature type="region of interest" description="Disordered" evidence="2">
    <location>
        <begin position="592"/>
        <end position="613"/>
    </location>
</feature>
<dbReference type="InterPro" id="IPR043502">
    <property type="entry name" value="DNA/RNA_pol_sf"/>
</dbReference>
<dbReference type="InterPro" id="IPR036844">
    <property type="entry name" value="Hint_dom_sf"/>
</dbReference>
<dbReference type="InterPro" id="IPR003587">
    <property type="entry name" value="Hint_dom_N"/>
</dbReference>
<dbReference type="CDD" id="cd00081">
    <property type="entry name" value="Hint"/>
    <property type="match status" value="1"/>
</dbReference>
<dbReference type="SUPFAM" id="SSF51294">
    <property type="entry name" value="Hedgehog/intein (Hint) domain"/>
    <property type="match status" value="1"/>
</dbReference>
<feature type="domain" description="Hint" evidence="3">
    <location>
        <begin position="670"/>
        <end position="797"/>
    </location>
</feature>
<dbReference type="GO" id="GO:0016539">
    <property type="term" value="P:intein-mediated protein splicing"/>
    <property type="evidence" value="ECO:0007669"/>
    <property type="project" value="InterPro"/>
</dbReference>
<dbReference type="Proteomes" id="UP000594702">
    <property type="component" value="Segment"/>
</dbReference>
<dbReference type="Gene3D" id="2.170.16.10">
    <property type="entry name" value="Hedgehog/Intein (Hint) domain"/>
    <property type="match status" value="1"/>
</dbReference>
<keyword evidence="1" id="KW-1194">Viral DNA replication</keyword>
<dbReference type="InterPro" id="IPR036397">
    <property type="entry name" value="RNaseH_sf"/>
</dbReference>
<dbReference type="GO" id="GO:0039693">
    <property type="term" value="P:viral DNA genome replication"/>
    <property type="evidence" value="ECO:0007669"/>
    <property type="project" value="UniProtKB-KW"/>
</dbReference>
<dbReference type="EMBL" id="MT740314">
    <property type="protein sequence ID" value="QOC67701.1"/>
    <property type="molecule type" value="Genomic_DNA"/>
</dbReference>
<dbReference type="Gene3D" id="1.10.150.20">
    <property type="entry name" value="5' to 3' exonuclease, C-terminal subdomain"/>
    <property type="match status" value="1"/>
</dbReference>
<sequence>MSMYSFDFEASGLLEDPDLYYHCGLFKELNKNRFMLFLPLNDRTHYSEEDIEKAKNFILAKKTLYKDFEVRIADFSELEGWLTGNSDWSPTALNCHNCYSYDFMLMERLSGIHFDMFRDPKCMGTINDHQVNLFDTLAMSRILWPDRPLPKGCPDAVFNPVTKKMQPVGPHGLMAWGYALGNQKVQIDDWRDLPLWKYVDRVFEDVIIQELLWKELVAESKGVFYGKSDMQNFMYDPAKEKPKGFKKITWKNALRRGMLQHFLMELQARQGVYFDIDGAIALRDRCDAWMKEIADRVEPQLPLKELSISQRPKFPEKPFNQDGTISNNGWKWLKDKLGYPVDMSALDFKAPPKRAFTSTGDVSKMGIKWCEEMGCKDPDKMAAFLRGYIKGTSTPQPLPKELMDQAISDLQQKRMPDCKIPMKISNQDDIKRYLISAGWLPTMWRTKDVTKDSKKKALPDADVDARVYAYMDELLESEYCDLIINFWNKTDAKFQTTVHKFRSFPNSERIKKEVFGKIRRKARALITSPQLKDTFGHLCPNLERLNGEMAKDIVLWLSLRNRRSVLDPIKEDKVDTGLLNHPRLKIDHKLPAKSSGLTNTSRQKHSICANMPKPSPKVVMGKEMRSLWGVPPGYFEIGIDGSNLEQLIGAWGAFEFDNGLYYDVVSNGDAHCYSGDTQILTEKGWVRFEDLDPGTQVFQYDHNTSSMNLVTPLNYVKRSYCGDMYHFHNSGVDFMVTDQHRMLTVDHRSNKLFEDLAKDLKAGKGSNSGRRFIHAAEFYGNTTLSPAQVNLLIAIHDDGHLHTNKDGSIVCRIQVGKGRKVATLLDTFSALSLSYVEQSGKTTKGGLLARRFQFHVPSWVFEFLDSNKDFTYNLMDLDKESKNLFIASLSNWDGWVSSEGGKVAYYSQAECRKKSVEVVSALATQCGLRNNTVAIHKKGRSVQHRITIGSKQRAGLLTLSKESVEVSGSLVYCVTVPSGAIIVRRNGKVAVCGNCNNAKAYSSVAGKEISRNDGKPVTYGVMYGAQKDKVADMLDISPELGQRVIDALWDANPGLKGRKEDLEKFWEATGKKFIYSFDGHAIWTRSKHSLLNAYQQNGGASLCDLVGILMHHQMVKRGWYDEGVRRIIYYHK</sequence>